<dbReference type="Pfam" id="PF01544">
    <property type="entry name" value="CorA"/>
    <property type="match status" value="1"/>
</dbReference>
<gene>
    <name evidence="8" type="primary">corA</name>
    <name evidence="9" type="ORF">MP3633_1090</name>
</gene>
<sequence>MTKGDDSTIDSSNDKTINSMNDRAAGVVMGTAGNSANLLGSTLGLSGTRQSNPYNRVTPGELPGIEHLLDVSVPPESGSVSISYIDYSATKLEMGEVTDLDEFLAKPLPDWITTRWINVSHPHPYVINQFRHHFAFHTLTAEDVMHIPQRPRVEFFDDHVFVVLRMLQLVECVPDNTSAGGVLDAEQVSLLLYDKVLITFQEKPGDVWQPIRERLQKDNVRIRKSGTGYLLYALLDAMVDHCFPVLEQYGDLLEELELITLEKPTPEVLHRIHAVKRELSLLRRIVWPMREVVDQLYREEDGRMGEVTKPYLRDVYEHTIQIVEIIESYREMVSGLTDLYMSAVSNRMNEIMKVLTIMSSVFIPLTFVAGVYGMNFAYMPELTQRWAYPAIWCVFILLTVGMAFFFKRRGWLGGGR</sequence>
<reference evidence="9 10" key="1">
    <citation type="submission" date="2020-06" db="EMBL/GenBank/DDBJ databases">
        <authorList>
            <person name="Voronona O.L."/>
            <person name="Aksenova E.I."/>
            <person name="Kunda M.S."/>
            <person name="Semenov A.N."/>
            <person name="Ryzhova N."/>
        </authorList>
    </citation>
    <scope>NUCLEOTIDE SEQUENCE [LARGE SCALE GENOMIC DNA]</scope>
    <source>
        <strain evidence="9 10">MPKMM3633</strain>
    </source>
</reference>
<comment type="similarity">
    <text evidence="2 8">Belongs to the CorA metal ion transporter (MIT) (TC 1.A.35) family.</text>
</comment>
<evidence type="ECO:0000313" key="9">
    <source>
        <dbReference type="EMBL" id="QKK79825.1"/>
    </source>
</evidence>
<evidence type="ECO:0000256" key="5">
    <source>
        <dbReference type="ARBA" id="ARBA00022692"/>
    </source>
</evidence>
<evidence type="ECO:0000256" key="1">
    <source>
        <dbReference type="ARBA" id="ARBA00004651"/>
    </source>
</evidence>
<dbReference type="GO" id="GO:0015095">
    <property type="term" value="F:magnesium ion transmembrane transporter activity"/>
    <property type="evidence" value="ECO:0007669"/>
    <property type="project" value="UniProtKB-UniRule"/>
</dbReference>
<feature type="transmembrane region" description="Helical" evidence="8">
    <location>
        <begin position="386"/>
        <end position="406"/>
    </location>
</feature>
<dbReference type="InterPro" id="IPR045863">
    <property type="entry name" value="CorA_TM1_TM2"/>
</dbReference>
<evidence type="ECO:0000256" key="6">
    <source>
        <dbReference type="ARBA" id="ARBA00022989"/>
    </source>
</evidence>
<dbReference type="InterPro" id="IPR045861">
    <property type="entry name" value="CorA_cytoplasmic_dom"/>
</dbReference>
<keyword evidence="5 8" id="KW-0812">Transmembrane</keyword>
<dbReference type="GO" id="GO:0000287">
    <property type="term" value="F:magnesium ion binding"/>
    <property type="evidence" value="ECO:0007669"/>
    <property type="project" value="TreeGrafter"/>
</dbReference>
<keyword evidence="7 8" id="KW-0472">Membrane</keyword>
<dbReference type="Gene3D" id="3.30.460.20">
    <property type="entry name" value="CorA soluble domain-like"/>
    <property type="match status" value="1"/>
</dbReference>
<keyword evidence="4 8" id="KW-1003">Cell membrane</keyword>
<dbReference type="CDD" id="cd12828">
    <property type="entry name" value="TmCorA-like_1"/>
    <property type="match status" value="1"/>
</dbReference>
<feature type="transmembrane region" description="Helical" evidence="8">
    <location>
        <begin position="354"/>
        <end position="374"/>
    </location>
</feature>
<keyword evidence="3 8" id="KW-0813">Transport</keyword>
<evidence type="ECO:0000256" key="2">
    <source>
        <dbReference type="ARBA" id="ARBA00009765"/>
    </source>
</evidence>
<evidence type="ECO:0000256" key="3">
    <source>
        <dbReference type="ARBA" id="ARBA00022448"/>
    </source>
</evidence>
<dbReference type="GO" id="GO:0015087">
    <property type="term" value="F:cobalt ion transmembrane transporter activity"/>
    <property type="evidence" value="ECO:0007669"/>
    <property type="project" value="UniProtKB-UniRule"/>
</dbReference>
<dbReference type="InterPro" id="IPR002523">
    <property type="entry name" value="MgTranspt_CorA/ZnTranspt_ZntB"/>
</dbReference>
<dbReference type="Proteomes" id="UP000509371">
    <property type="component" value="Chromosome"/>
</dbReference>
<evidence type="ECO:0000313" key="10">
    <source>
        <dbReference type="Proteomes" id="UP000509371"/>
    </source>
</evidence>
<evidence type="ECO:0000256" key="4">
    <source>
        <dbReference type="ARBA" id="ARBA00022475"/>
    </source>
</evidence>
<organism evidence="9 10">
    <name type="scientific">Marinomonas primoryensis</name>
    <dbReference type="NCBI Taxonomy" id="178399"/>
    <lineage>
        <taxon>Bacteria</taxon>
        <taxon>Pseudomonadati</taxon>
        <taxon>Pseudomonadota</taxon>
        <taxon>Gammaproteobacteria</taxon>
        <taxon>Oceanospirillales</taxon>
        <taxon>Oceanospirillaceae</taxon>
        <taxon>Marinomonas</taxon>
    </lineage>
</organism>
<dbReference type="PANTHER" id="PTHR46494">
    <property type="entry name" value="CORA FAMILY METAL ION TRANSPORTER (EUROFUNG)"/>
    <property type="match status" value="1"/>
</dbReference>
<dbReference type="PANTHER" id="PTHR46494:SF1">
    <property type="entry name" value="CORA FAMILY METAL ION TRANSPORTER (EUROFUNG)"/>
    <property type="match status" value="1"/>
</dbReference>
<proteinExistence type="inferred from homology"/>
<dbReference type="GO" id="GO:0050897">
    <property type="term" value="F:cobalt ion binding"/>
    <property type="evidence" value="ECO:0007669"/>
    <property type="project" value="TreeGrafter"/>
</dbReference>
<dbReference type="RefSeq" id="WP_244959853.1">
    <property type="nucleotide sequence ID" value="NZ_BAAAEF010000029.1"/>
</dbReference>
<dbReference type="FunFam" id="1.20.58.340:FF:000012">
    <property type="entry name" value="Magnesium transport protein CorA"/>
    <property type="match status" value="1"/>
</dbReference>
<dbReference type="NCBIfam" id="TIGR00383">
    <property type="entry name" value="corA"/>
    <property type="match status" value="1"/>
</dbReference>
<dbReference type="GO" id="GO:0005886">
    <property type="term" value="C:plasma membrane"/>
    <property type="evidence" value="ECO:0007669"/>
    <property type="project" value="UniProtKB-SubCell"/>
</dbReference>
<dbReference type="AlphaFoldDB" id="A0A859CU06"/>
<dbReference type="SUPFAM" id="SSF143865">
    <property type="entry name" value="CorA soluble domain-like"/>
    <property type="match status" value="1"/>
</dbReference>
<dbReference type="Gene3D" id="1.20.58.340">
    <property type="entry name" value="Magnesium transport protein CorA, transmembrane region"/>
    <property type="match status" value="2"/>
</dbReference>
<evidence type="ECO:0000256" key="8">
    <source>
        <dbReference type="RuleBase" id="RU362010"/>
    </source>
</evidence>
<dbReference type="SUPFAM" id="SSF144083">
    <property type="entry name" value="Magnesium transport protein CorA, transmembrane region"/>
    <property type="match status" value="1"/>
</dbReference>
<protein>
    <recommendedName>
        <fullName evidence="8">Magnesium transport protein CorA</fullName>
    </recommendedName>
</protein>
<comment type="function">
    <text evidence="8">Mediates influx of magnesium ions.</text>
</comment>
<keyword evidence="6 8" id="KW-1133">Transmembrane helix</keyword>
<comment type="subcellular location">
    <subcellularLocation>
        <location evidence="1">Cell membrane</location>
        <topology evidence="1">Multi-pass membrane protein</topology>
    </subcellularLocation>
    <subcellularLocation>
        <location evidence="8">Membrane</location>
        <topology evidence="8">Multi-pass membrane protein</topology>
    </subcellularLocation>
</comment>
<dbReference type="InterPro" id="IPR004488">
    <property type="entry name" value="Mg/Co-transport_prot_CorA"/>
</dbReference>
<keyword evidence="8" id="KW-0460">Magnesium</keyword>
<dbReference type="EMBL" id="CP054301">
    <property type="protein sequence ID" value="QKK79825.1"/>
    <property type="molecule type" value="Genomic_DNA"/>
</dbReference>
<keyword evidence="8" id="KW-0406">Ion transport</keyword>
<accession>A0A859CU06</accession>
<name>A0A859CU06_9GAMM</name>
<evidence type="ECO:0000256" key="7">
    <source>
        <dbReference type="ARBA" id="ARBA00023136"/>
    </source>
</evidence>
<dbReference type="KEGG" id="mpri:MP3633_1090"/>